<dbReference type="Proteomes" id="UP000462055">
    <property type="component" value="Unassembled WGS sequence"/>
</dbReference>
<dbReference type="Gene3D" id="3.30.530.20">
    <property type="match status" value="1"/>
</dbReference>
<dbReference type="EMBL" id="WBMS02000003">
    <property type="protein sequence ID" value="MVZ99726.1"/>
    <property type="molecule type" value="Genomic_DNA"/>
</dbReference>
<sequence>MISITETIAVPSPRTRVWEVVSSPADVVSCIAGAELGEEHEDGSFDGTLVVKFGAVRVRFGARVHLELDEDGYAGRLTARGKDGQAATRFTAEAAFRVVEDGTGSKVAMDGEITLTGKLTSLIEAGAGVVVSRMTKDFSARLVELCAGPAEPAAPGAETAPAARPEPAAPATLVARIRAWWAALWSRRSERTSQGGTA</sequence>
<evidence type="ECO:0000313" key="2">
    <source>
        <dbReference type="Proteomes" id="UP000462055"/>
    </source>
</evidence>
<evidence type="ECO:0000313" key="1">
    <source>
        <dbReference type="EMBL" id="MVZ99726.1"/>
    </source>
</evidence>
<dbReference type="PANTHER" id="PTHR38588:SF1">
    <property type="entry name" value="BLL0334 PROTEIN"/>
    <property type="match status" value="1"/>
</dbReference>
<proteinExistence type="predicted"/>
<dbReference type="InterPro" id="IPR010419">
    <property type="entry name" value="CO_DH_gsu"/>
</dbReference>
<dbReference type="RefSeq" id="WP_151591812.1">
    <property type="nucleotide sequence ID" value="NZ_WBMS02000003.1"/>
</dbReference>
<name>A0A6I4M6E6_9ACTN</name>
<dbReference type="AlphaFoldDB" id="A0A6I4M6E6"/>
<keyword evidence="2" id="KW-1185">Reference proteome</keyword>
<dbReference type="InterPro" id="IPR023393">
    <property type="entry name" value="START-like_dom_sf"/>
</dbReference>
<comment type="caution">
    <text evidence="1">The sequence shown here is derived from an EMBL/GenBank/DDBJ whole genome shotgun (WGS) entry which is preliminary data.</text>
</comment>
<protein>
    <submittedName>
        <fullName evidence="1">Carbon monoxide dehydrogenase</fullName>
    </submittedName>
</protein>
<reference evidence="1" key="1">
    <citation type="submission" date="2019-12" db="EMBL/GenBank/DDBJ databases">
        <title>Actinomadura physcomitrii sp. nov., a novel actinomycete isolated from moss [Physcomitrium sphaericum (Ludw) Fuernr].</title>
        <authorList>
            <person name="Zhuang X."/>
        </authorList>
    </citation>
    <scope>NUCLEOTIDE SEQUENCE [LARGE SCALE GENOMIC DNA]</scope>
    <source>
        <strain evidence="1">LD22</strain>
    </source>
</reference>
<dbReference type="PANTHER" id="PTHR38588">
    <property type="entry name" value="BLL0334 PROTEIN"/>
    <property type="match status" value="1"/>
</dbReference>
<accession>A0A6I4M6E6</accession>
<dbReference type="SUPFAM" id="SSF55961">
    <property type="entry name" value="Bet v1-like"/>
    <property type="match status" value="1"/>
</dbReference>
<gene>
    <name evidence="1" type="ORF">F8568_004915</name>
</gene>
<dbReference type="Pfam" id="PF06240">
    <property type="entry name" value="COXG"/>
    <property type="match status" value="1"/>
</dbReference>
<organism evidence="1 2">
    <name type="scientific">Actinomadura physcomitrii</name>
    <dbReference type="NCBI Taxonomy" id="2650748"/>
    <lineage>
        <taxon>Bacteria</taxon>
        <taxon>Bacillati</taxon>
        <taxon>Actinomycetota</taxon>
        <taxon>Actinomycetes</taxon>
        <taxon>Streptosporangiales</taxon>
        <taxon>Thermomonosporaceae</taxon>
        <taxon>Actinomadura</taxon>
    </lineage>
</organism>